<organism evidence="14 15">
    <name type="scientific">Schaalia cardiffensis F0333</name>
    <dbReference type="NCBI Taxonomy" id="888050"/>
    <lineage>
        <taxon>Bacteria</taxon>
        <taxon>Bacillati</taxon>
        <taxon>Actinomycetota</taxon>
        <taxon>Actinomycetes</taxon>
        <taxon>Actinomycetales</taxon>
        <taxon>Actinomycetaceae</taxon>
        <taxon>Schaalia</taxon>
    </lineage>
</organism>
<dbReference type="Pfam" id="PF00117">
    <property type="entry name" value="GATase"/>
    <property type="match status" value="1"/>
</dbReference>
<dbReference type="AlphaFoldDB" id="N6W9F4"/>
<evidence type="ECO:0000256" key="4">
    <source>
        <dbReference type="ARBA" id="ARBA00022801"/>
    </source>
</evidence>
<dbReference type="GO" id="GO:0005737">
    <property type="term" value="C:cytoplasm"/>
    <property type="evidence" value="ECO:0007669"/>
    <property type="project" value="UniProtKB-SubCell"/>
</dbReference>
<reference evidence="14 15" key="1">
    <citation type="submission" date="2013-03" db="EMBL/GenBank/DDBJ databases">
        <title>Reference genome for the Human Microbiome Project.</title>
        <authorList>
            <person name="Aqrawi P."/>
            <person name="Ayvaz T."/>
            <person name="Bess C."/>
            <person name="Blankenburg K."/>
            <person name="Coyle M."/>
            <person name="Deng J."/>
            <person name="Forbes L."/>
            <person name="Fowler G."/>
            <person name="Francisco L."/>
            <person name="Fu Q."/>
            <person name="Gibbs R."/>
            <person name="Gross S."/>
            <person name="Gubbala S."/>
            <person name="Hale W."/>
            <person name="Hemphill L."/>
            <person name="Highlander S."/>
            <person name="Hirani K."/>
            <person name="Jackson L."/>
            <person name="Jakkamsetti A."/>
            <person name="Javaid M."/>
            <person name="Jayaseelan J.C."/>
            <person name="Jiang H."/>
            <person name="Joshi V."/>
            <person name="Korchina V."/>
            <person name="Kovar C."/>
            <person name="Lara F."/>
            <person name="Lee S."/>
            <person name="Liu Y."/>
            <person name="Mata R."/>
            <person name="Mathew T."/>
            <person name="Munidasa M."/>
            <person name="Muzny D."/>
            <person name="Nazareth L."/>
            <person name="Ngo R."/>
            <person name="Nguyen L."/>
            <person name="Nguyen N."/>
            <person name="Okwuonu G."/>
            <person name="Ongeri F."/>
            <person name="Palculict T."/>
            <person name="Patil S."/>
            <person name="Petrosino J."/>
            <person name="Pham C."/>
            <person name="Pham P."/>
            <person name="Pu L.-L."/>
            <person name="Qin X."/>
            <person name="Qu J."/>
            <person name="Reid J."/>
            <person name="Ross M."/>
            <person name="Ruth R."/>
            <person name="Saada N."/>
            <person name="San Lucas F."/>
            <person name="Santibanez J."/>
            <person name="Shang Y."/>
            <person name="Simmons D."/>
            <person name="Song X.-Z."/>
            <person name="Tang L.-Y."/>
            <person name="Thornton R."/>
            <person name="Warren J."/>
            <person name="Weissenberger G."/>
            <person name="Wilczek-Boney K."/>
            <person name="Worley K."/>
            <person name="Youmans B."/>
            <person name="Zhang J."/>
            <person name="Zhang L."/>
            <person name="Zhao Z."/>
            <person name="Zhou C."/>
            <person name="Zhu D."/>
            <person name="Zhu Y."/>
        </authorList>
    </citation>
    <scope>NUCLEOTIDE SEQUENCE [LARGE SCALE GENOMIC DNA]</scope>
    <source>
        <strain evidence="14 15">F0333</strain>
    </source>
</reference>
<evidence type="ECO:0000256" key="5">
    <source>
        <dbReference type="ARBA" id="ARBA00022962"/>
    </source>
</evidence>
<dbReference type="SUPFAM" id="SSF52317">
    <property type="entry name" value="Class I glutamine amidotransferase-like"/>
    <property type="match status" value="1"/>
</dbReference>
<evidence type="ECO:0000313" key="15">
    <source>
        <dbReference type="Proteomes" id="UP000013015"/>
    </source>
</evidence>
<evidence type="ECO:0000256" key="11">
    <source>
        <dbReference type="HAMAP-Rule" id="MF_00278"/>
    </source>
</evidence>
<dbReference type="InterPro" id="IPR029062">
    <property type="entry name" value="Class_I_gatase-like"/>
</dbReference>
<accession>N6W9F4</accession>
<evidence type="ECO:0000256" key="6">
    <source>
        <dbReference type="ARBA" id="ARBA00023102"/>
    </source>
</evidence>
<dbReference type="GO" id="GO:0000107">
    <property type="term" value="F:imidazoleglycerol-phosphate synthase activity"/>
    <property type="evidence" value="ECO:0007669"/>
    <property type="project" value="UniProtKB-UniRule"/>
</dbReference>
<dbReference type="GO" id="GO:0016829">
    <property type="term" value="F:lyase activity"/>
    <property type="evidence" value="ECO:0007669"/>
    <property type="project" value="UniProtKB-KW"/>
</dbReference>
<evidence type="ECO:0000256" key="8">
    <source>
        <dbReference type="ARBA" id="ARBA00025299"/>
    </source>
</evidence>
<evidence type="ECO:0000256" key="2">
    <source>
        <dbReference type="ARBA" id="ARBA00011152"/>
    </source>
</evidence>
<feature type="active site" evidence="11 12">
    <location>
        <position position="192"/>
    </location>
</feature>
<dbReference type="eggNOG" id="COG0118">
    <property type="taxonomic scope" value="Bacteria"/>
</dbReference>
<keyword evidence="4 11" id="KW-0378">Hydrolase</keyword>
<evidence type="ECO:0000259" key="13">
    <source>
        <dbReference type="Pfam" id="PF00117"/>
    </source>
</evidence>
<dbReference type="GO" id="GO:0004359">
    <property type="term" value="F:glutaminase activity"/>
    <property type="evidence" value="ECO:0007669"/>
    <property type="project" value="UniProtKB-EC"/>
</dbReference>
<dbReference type="CDD" id="cd01748">
    <property type="entry name" value="GATase1_IGP_Synthase"/>
    <property type="match status" value="1"/>
</dbReference>
<dbReference type="PATRIC" id="fig|888050.3.peg.102"/>
<gene>
    <name evidence="11 14" type="primary">hisH</name>
    <name evidence="14" type="ORF">HMPREF9004_0104</name>
</gene>
<feature type="active site" description="Nucleophile" evidence="11 12">
    <location>
        <position position="82"/>
    </location>
</feature>
<evidence type="ECO:0000256" key="12">
    <source>
        <dbReference type="PIRSR" id="PIRSR000495-1"/>
    </source>
</evidence>
<sequence>MAVRLVVFDYGSGNVRSACRALEHVGAEVELTSDRDACLNADGLFVPGVGAFAAVMAQLREANGPNIIERRLSGGRPVMGVCVGLQVMFESSEEKGEAEGLAQWPGVVRRLNAPVVPHMGWSPVEAGAGSMLFSGVEDQRFYFVHSYAAINDPAAPFDDGCTVPPLVSWAKHGDSRFVAAVENGPLCGTQFHPEKSGEAGLALLKNWLSSL</sequence>
<dbReference type="RefSeq" id="WP_005961634.1">
    <property type="nucleotide sequence ID" value="NZ_CP040505.1"/>
</dbReference>
<dbReference type="PANTHER" id="PTHR42701:SF1">
    <property type="entry name" value="IMIDAZOLE GLYCEROL PHOSPHATE SYNTHASE SUBUNIT HISH"/>
    <property type="match status" value="1"/>
</dbReference>
<keyword evidence="15" id="KW-1185">Reference proteome</keyword>
<keyword evidence="3 11" id="KW-0028">Amino-acid biosynthesis</keyword>
<name>N6W9F4_9ACTO</name>
<dbReference type="NCBIfam" id="TIGR01855">
    <property type="entry name" value="IMP_synth_hisH"/>
    <property type="match status" value="1"/>
</dbReference>
<comment type="subcellular location">
    <subcellularLocation>
        <location evidence="11">Cytoplasm</location>
    </subcellularLocation>
</comment>
<dbReference type="UniPathway" id="UPA00031">
    <property type="reaction ID" value="UER00010"/>
</dbReference>
<dbReference type="Gene3D" id="3.40.50.880">
    <property type="match status" value="1"/>
</dbReference>
<comment type="function">
    <text evidence="8 11">IGPS catalyzes the conversion of PRFAR and glutamine to IGP, AICAR and glutamate. The HisH subunit catalyzes the hydrolysis of glutamine to glutamate and ammonia as part of the synthesis of IGP and AICAR. The resulting ammonia molecule is channeled to the active site of HisF.</text>
</comment>
<dbReference type="Proteomes" id="UP000013015">
    <property type="component" value="Unassembled WGS sequence"/>
</dbReference>
<feature type="active site" evidence="11 12">
    <location>
        <position position="194"/>
    </location>
</feature>
<keyword evidence="14" id="KW-0328">Glycosyltransferase</keyword>
<keyword evidence="7 11" id="KW-0456">Lyase</keyword>
<dbReference type="OrthoDB" id="9807137at2"/>
<evidence type="ECO:0000256" key="3">
    <source>
        <dbReference type="ARBA" id="ARBA00022605"/>
    </source>
</evidence>
<proteinExistence type="inferred from homology"/>
<dbReference type="STRING" id="888050.HMPREF9004_0104"/>
<keyword evidence="5 11" id="KW-0315">Glutamine amidotransferase</keyword>
<dbReference type="GO" id="GO:0000105">
    <property type="term" value="P:L-histidine biosynthetic process"/>
    <property type="evidence" value="ECO:0007669"/>
    <property type="project" value="UniProtKB-UniRule"/>
</dbReference>
<keyword evidence="11" id="KW-0963">Cytoplasm</keyword>
<dbReference type="PIRSF" id="PIRSF000495">
    <property type="entry name" value="Amidotransf_hisH"/>
    <property type="match status" value="1"/>
</dbReference>
<comment type="pathway">
    <text evidence="1 11">Amino-acid biosynthesis; L-histidine biosynthesis; L-histidine from 5-phospho-alpha-D-ribose 1-diphosphate: step 5/9.</text>
</comment>
<dbReference type="EC" id="3.5.1.2" evidence="11"/>
<comment type="caution">
    <text evidence="14">The sequence shown here is derived from an EMBL/GenBank/DDBJ whole genome shotgun (WGS) entry which is preliminary data.</text>
</comment>
<evidence type="ECO:0000256" key="9">
    <source>
        <dbReference type="ARBA" id="ARBA00047838"/>
    </source>
</evidence>
<evidence type="ECO:0000256" key="1">
    <source>
        <dbReference type="ARBA" id="ARBA00005091"/>
    </source>
</evidence>
<dbReference type="HAMAP" id="MF_00278">
    <property type="entry name" value="HisH"/>
    <property type="match status" value="1"/>
</dbReference>
<feature type="domain" description="Glutamine amidotransferase" evidence="13">
    <location>
        <begin position="6"/>
        <end position="207"/>
    </location>
</feature>
<dbReference type="InterPro" id="IPR010139">
    <property type="entry name" value="Imidazole-glycPsynth_HisH"/>
</dbReference>
<dbReference type="InterPro" id="IPR017926">
    <property type="entry name" value="GATASE"/>
</dbReference>
<evidence type="ECO:0000313" key="14">
    <source>
        <dbReference type="EMBL" id="ENO19185.1"/>
    </source>
</evidence>
<evidence type="ECO:0000256" key="10">
    <source>
        <dbReference type="ARBA" id="ARBA00049534"/>
    </source>
</evidence>
<dbReference type="EMBL" id="AQHZ01000001">
    <property type="protein sequence ID" value="ENO19185.1"/>
    <property type="molecule type" value="Genomic_DNA"/>
</dbReference>
<comment type="subunit">
    <text evidence="2 11">Heterodimer of HisH and HisF.</text>
</comment>
<dbReference type="PANTHER" id="PTHR42701">
    <property type="entry name" value="IMIDAZOLE GLYCEROL PHOSPHATE SYNTHASE SUBUNIT HISH"/>
    <property type="match status" value="1"/>
</dbReference>
<protein>
    <recommendedName>
        <fullName evidence="11">Imidazole glycerol phosphate synthase subunit HisH</fullName>
        <ecNumber evidence="11">4.3.2.10</ecNumber>
    </recommendedName>
    <alternativeName>
        <fullName evidence="11">IGP synthase glutaminase subunit</fullName>
        <ecNumber evidence="11">3.5.1.2</ecNumber>
    </alternativeName>
    <alternativeName>
        <fullName evidence="11">IGP synthase subunit HisH</fullName>
    </alternativeName>
    <alternativeName>
        <fullName evidence="11">ImGP synthase subunit HisH</fullName>
        <shortName evidence="11">IGPS subunit HisH</shortName>
    </alternativeName>
</protein>
<dbReference type="EC" id="4.3.2.10" evidence="11"/>
<dbReference type="PROSITE" id="PS51273">
    <property type="entry name" value="GATASE_TYPE_1"/>
    <property type="match status" value="1"/>
</dbReference>
<comment type="catalytic activity">
    <reaction evidence="10 11">
        <text>L-glutamine + H2O = L-glutamate + NH4(+)</text>
        <dbReference type="Rhea" id="RHEA:15889"/>
        <dbReference type="ChEBI" id="CHEBI:15377"/>
        <dbReference type="ChEBI" id="CHEBI:28938"/>
        <dbReference type="ChEBI" id="CHEBI:29985"/>
        <dbReference type="ChEBI" id="CHEBI:58359"/>
        <dbReference type="EC" id="3.5.1.2"/>
    </reaction>
</comment>
<keyword evidence="6 11" id="KW-0368">Histidine biosynthesis</keyword>
<keyword evidence="14" id="KW-0808">Transferase</keyword>
<evidence type="ECO:0000256" key="7">
    <source>
        <dbReference type="ARBA" id="ARBA00023239"/>
    </source>
</evidence>
<comment type="catalytic activity">
    <reaction evidence="9 11">
        <text>5-[(5-phospho-1-deoxy-D-ribulos-1-ylimino)methylamino]-1-(5-phospho-beta-D-ribosyl)imidazole-4-carboxamide + L-glutamine = D-erythro-1-(imidazol-4-yl)glycerol 3-phosphate + 5-amino-1-(5-phospho-beta-D-ribosyl)imidazole-4-carboxamide + L-glutamate + H(+)</text>
        <dbReference type="Rhea" id="RHEA:24793"/>
        <dbReference type="ChEBI" id="CHEBI:15378"/>
        <dbReference type="ChEBI" id="CHEBI:29985"/>
        <dbReference type="ChEBI" id="CHEBI:58278"/>
        <dbReference type="ChEBI" id="CHEBI:58359"/>
        <dbReference type="ChEBI" id="CHEBI:58475"/>
        <dbReference type="ChEBI" id="CHEBI:58525"/>
        <dbReference type="EC" id="4.3.2.10"/>
    </reaction>
</comment>
<dbReference type="HOGENOM" id="CLU_071837_1_0_11"/>